<organism evidence="8 9">
    <name type="scientific">Rangifer tarandus platyrhynchus</name>
    <name type="common">Svalbard reindeer</name>
    <dbReference type="NCBI Taxonomy" id="3082113"/>
    <lineage>
        <taxon>Eukaryota</taxon>
        <taxon>Metazoa</taxon>
        <taxon>Chordata</taxon>
        <taxon>Craniata</taxon>
        <taxon>Vertebrata</taxon>
        <taxon>Euteleostomi</taxon>
        <taxon>Mammalia</taxon>
        <taxon>Eutheria</taxon>
        <taxon>Laurasiatheria</taxon>
        <taxon>Artiodactyla</taxon>
        <taxon>Ruminantia</taxon>
        <taxon>Pecora</taxon>
        <taxon>Cervidae</taxon>
        <taxon>Odocoileinae</taxon>
        <taxon>Rangifer</taxon>
    </lineage>
</organism>
<keyword evidence="6" id="KW-0211">Defensin</keyword>
<evidence type="ECO:0000256" key="5">
    <source>
        <dbReference type="ARBA" id="ARBA00023157"/>
    </source>
</evidence>
<accession>A0ABN8ZCS9</accession>
<name>A0ABN8ZCS9_RANTA</name>
<gene>
    <name evidence="8" type="ORF">MRATA1EN1_LOCUS20551</name>
</gene>
<dbReference type="Pfam" id="PF13841">
    <property type="entry name" value="Defensin_beta_2"/>
    <property type="match status" value="1"/>
</dbReference>
<protein>
    <recommendedName>
        <fullName evidence="6">Beta-defensin</fullName>
    </recommendedName>
</protein>
<evidence type="ECO:0000313" key="9">
    <source>
        <dbReference type="Proteomes" id="UP001176941"/>
    </source>
</evidence>
<feature type="chain" id="PRO_5044996620" description="Beta-defensin" evidence="6">
    <location>
        <begin position="28"/>
        <end position="122"/>
    </location>
</feature>
<sequence length="122" mass="13950">MALSRKVFYFVLAFFFMLAQFPSGCQAGLQYSQPLSAGDMSPCEPCWLGRGKCRKMCNEDEKIVGNCKVNFFCCRRRIIFYCPRLYLKKLKPGGCHLLKVIAGNEQRVCRPPPCSVYSSLWT</sequence>
<evidence type="ECO:0000256" key="3">
    <source>
        <dbReference type="ARBA" id="ARBA00022525"/>
    </source>
</evidence>
<evidence type="ECO:0000256" key="4">
    <source>
        <dbReference type="ARBA" id="ARBA00022729"/>
    </source>
</evidence>
<feature type="signal peptide" evidence="6">
    <location>
        <begin position="1"/>
        <end position="27"/>
    </location>
</feature>
<keyword evidence="6" id="KW-0044">Antibiotic</keyword>
<keyword evidence="3 6" id="KW-0964">Secreted</keyword>
<comment type="subcellular location">
    <subcellularLocation>
        <location evidence="1 6">Secreted</location>
    </subcellularLocation>
</comment>
<keyword evidence="6" id="KW-0929">Antimicrobial</keyword>
<evidence type="ECO:0000259" key="7">
    <source>
        <dbReference type="Pfam" id="PF13841"/>
    </source>
</evidence>
<keyword evidence="5" id="KW-1015">Disulfide bond</keyword>
<feature type="non-terminal residue" evidence="8">
    <location>
        <position position="122"/>
    </location>
</feature>
<proteinExistence type="inferred from homology"/>
<dbReference type="Proteomes" id="UP001176941">
    <property type="component" value="Chromosome 31"/>
</dbReference>
<keyword evidence="9" id="KW-1185">Reference proteome</keyword>
<evidence type="ECO:0000313" key="8">
    <source>
        <dbReference type="EMBL" id="CAI9171589.1"/>
    </source>
</evidence>
<reference evidence="8" key="1">
    <citation type="submission" date="2023-04" db="EMBL/GenBank/DDBJ databases">
        <authorList>
            <consortium name="ELIXIR-Norway"/>
        </authorList>
    </citation>
    <scope>NUCLEOTIDE SEQUENCE [LARGE SCALE GENOMIC DNA]</scope>
</reference>
<evidence type="ECO:0000256" key="6">
    <source>
        <dbReference type="RuleBase" id="RU231113"/>
    </source>
</evidence>
<evidence type="ECO:0000256" key="2">
    <source>
        <dbReference type="ARBA" id="ARBA00007371"/>
    </source>
</evidence>
<feature type="domain" description="Beta-defensin" evidence="7">
    <location>
        <begin position="46"/>
        <end position="74"/>
    </location>
</feature>
<comment type="similarity">
    <text evidence="2 6">Belongs to the beta-defensin family.</text>
</comment>
<comment type="function">
    <text evidence="6">Has antibacterial activity.</text>
</comment>
<dbReference type="InterPro" id="IPR025933">
    <property type="entry name" value="Beta_defensin_dom"/>
</dbReference>
<feature type="non-terminal residue" evidence="8">
    <location>
        <position position="1"/>
    </location>
</feature>
<evidence type="ECO:0000256" key="1">
    <source>
        <dbReference type="ARBA" id="ARBA00004613"/>
    </source>
</evidence>
<dbReference type="EMBL" id="OX459967">
    <property type="protein sequence ID" value="CAI9171589.1"/>
    <property type="molecule type" value="Genomic_DNA"/>
</dbReference>
<keyword evidence="4 6" id="KW-0732">Signal</keyword>